<evidence type="ECO:0000313" key="3">
    <source>
        <dbReference type="Proteomes" id="UP000191806"/>
    </source>
</evidence>
<reference evidence="2 3" key="1">
    <citation type="journal article" date="2017" name="BMC Genomics">
        <title>Comparative and functional genomics of the Lactococcus lactis taxon; insights into evolution and niche adaptation.</title>
        <authorList>
            <person name="Kelleher P."/>
            <person name="Bottacini F."/>
            <person name="Mahony J."/>
            <person name="Kilcawley K.N."/>
            <person name="van Sinderen D."/>
        </authorList>
    </citation>
    <scope>NUCLEOTIDE SEQUENCE [LARGE SCALE GENOMIC DNA]</scope>
    <source>
        <strain evidence="2 3">JM1</strain>
    </source>
</reference>
<accession>A0AAF0SXE3</accession>
<geneLocation type="plasmid" evidence="2 3">
    <name>pJM1A</name>
</geneLocation>
<protein>
    <submittedName>
        <fullName evidence="2">Uncharacterized protein</fullName>
    </submittedName>
</protein>
<dbReference type="EMBL" id="CP016746">
    <property type="protein sequence ID" value="WMF94446.1"/>
    <property type="molecule type" value="Genomic_DNA"/>
</dbReference>
<feature type="compositionally biased region" description="Basic and acidic residues" evidence="1">
    <location>
        <begin position="81"/>
        <end position="114"/>
    </location>
</feature>
<feature type="region of interest" description="Disordered" evidence="1">
    <location>
        <begin position="61"/>
        <end position="143"/>
    </location>
</feature>
<proteinExistence type="predicted"/>
<organism evidence="2 3">
    <name type="scientific">Lactococcus lactis subsp. cremoris</name>
    <name type="common">Streptococcus cremoris</name>
    <dbReference type="NCBI Taxonomy" id="1359"/>
    <lineage>
        <taxon>Bacteria</taxon>
        <taxon>Bacillati</taxon>
        <taxon>Bacillota</taxon>
        <taxon>Bacilli</taxon>
        <taxon>Lactobacillales</taxon>
        <taxon>Streptococcaceae</taxon>
        <taxon>Lactococcus</taxon>
    </lineage>
</organism>
<keyword evidence="2" id="KW-0614">Plasmid</keyword>
<name>A0AAF0SXE3_LACLC</name>
<evidence type="ECO:0000256" key="1">
    <source>
        <dbReference type="SAM" id="MobiDB-lite"/>
    </source>
</evidence>
<gene>
    <name evidence="2" type="ORF">LLJM1_04355</name>
</gene>
<dbReference type="RefSeq" id="WP_063280591.1">
    <property type="nucleotide sequence ID" value="NZ_CP016746.2"/>
</dbReference>
<dbReference type="Proteomes" id="UP000191806">
    <property type="component" value="Plasmid pJM1A"/>
</dbReference>
<sequence length="143" mass="16332">MAQEKTKMITIRINKNDDIMDVLLAQKSISRTLKALLKQHYYRHGNVDYFEAVIKNESEKPDVLPSDVLEETPEKISVQQDVKEPSAPEKTEEAEDVKEASVPEAPEPSKDANDFRSIFNASRQKSESMEKRKHSDINLDIFG</sequence>
<evidence type="ECO:0000313" key="2">
    <source>
        <dbReference type="EMBL" id="WMF94446.1"/>
    </source>
</evidence>
<dbReference type="AlphaFoldDB" id="A0AAF0SXE3"/>
<feature type="compositionally biased region" description="Basic and acidic residues" evidence="1">
    <location>
        <begin position="124"/>
        <end position="137"/>
    </location>
</feature>